<feature type="transmembrane region" description="Helical" evidence="1">
    <location>
        <begin position="12"/>
        <end position="31"/>
    </location>
</feature>
<dbReference type="Proteomes" id="UP000264141">
    <property type="component" value="Unassembled WGS sequence"/>
</dbReference>
<comment type="caution">
    <text evidence="2">The sequence shown here is derived from an EMBL/GenBank/DDBJ whole genome shotgun (WGS) entry which is preliminary data.</text>
</comment>
<sequence length="248" mass="27417">MPASAAPSTSLLLIIALVCITIGYVFGWLISSLQHSRDEKRTSEDRPADELARAIPVEKPAEAPSSLLRLSQKPESNDLLIEVRGKTFSRVEDLTLEDRAEVESALRRTAQWMGWTYSLRETVTGAVPVVPKEPPAEPVRPPSVVAGMTNALADVLQPTAKVETPKSIVEQIDAIFQSMLVGTPYENQKIYIAEDTRHGVIVRIGNDLYEGVGAVPEGEIKALLRSAVSEWERQQEQNRRRVNNKTLP</sequence>
<evidence type="ECO:0000313" key="2">
    <source>
        <dbReference type="EMBL" id="HCE16557.1"/>
    </source>
</evidence>
<gene>
    <name evidence="2" type="ORF">DEQ80_01730</name>
</gene>
<evidence type="ECO:0000313" key="3">
    <source>
        <dbReference type="Proteomes" id="UP000264141"/>
    </source>
</evidence>
<reference evidence="2 3" key="1">
    <citation type="journal article" date="2018" name="Nat. Biotechnol.">
        <title>A standardized bacterial taxonomy based on genome phylogeny substantially revises the tree of life.</title>
        <authorList>
            <person name="Parks D.H."/>
            <person name="Chuvochina M."/>
            <person name="Waite D.W."/>
            <person name="Rinke C."/>
            <person name="Skarshewski A."/>
            <person name="Chaumeil P.A."/>
            <person name="Hugenholtz P."/>
        </authorList>
    </citation>
    <scope>NUCLEOTIDE SEQUENCE [LARGE SCALE GENOMIC DNA]</scope>
    <source>
        <strain evidence="2">UBA8781</strain>
    </source>
</reference>
<name>A0A3D1JE86_9CHLR</name>
<dbReference type="AlphaFoldDB" id="A0A3D1JE86"/>
<protein>
    <submittedName>
        <fullName evidence="2">Uncharacterized protein</fullName>
    </submittedName>
</protein>
<organism evidence="2 3">
    <name type="scientific">Anaerolinea thermolimosa</name>
    <dbReference type="NCBI Taxonomy" id="229919"/>
    <lineage>
        <taxon>Bacteria</taxon>
        <taxon>Bacillati</taxon>
        <taxon>Chloroflexota</taxon>
        <taxon>Anaerolineae</taxon>
        <taxon>Anaerolineales</taxon>
        <taxon>Anaerolineaceae</taxon>
        <taxon>Anaerolinea</taxon>
    </lineage>
</organism>
<dbReference type="OrthoDB" id="10005564at2"/>
<keyword evidence="1" id="KW-0812">Transmembrane</keyword>
<keyword evidence="1" id="KW-1133">Transmembrane helix</keyword>
<proteinExistence type="predicted"/>
<dbReference type="STRING" id="229919.GCA_001050195_02044"/>
<dbReference type="EMBL" id="DPBP01000007">
    <property type="protein sequence ID" value="HCE16557.1"/>
    <property type="molecule type" value="Genomic_DNA"/>
</dbReference>
<accession>A0A3D1JE86</accession>
<keyword evidence="1" id="KW-0472">Membrane</keyword>
<evidence type="ECO:0000256" key="1">
    <source>
        <dbReference type="SAM" id="Phobius"/>
    </source>
</evidence>
<dbReference type="RefSeq" id="WP_062193127.1">
    <property type="nucleotide sequence ID" value="NZ_DF967965.1"/>
</dbReference>